<dbReference type="RefSeq" id="WP_127758702.1">
    <property type="nucleotide sequence ID" value="NZ_CP026095.1"/>
</dbReference>
<evidence type="ECO:0000256" key="1">
    <source>
        <dbReference type="SAM" id="MobiDB-lite"/>
    </source>
</evidence>
<dbReference type="KEGG" id="pasa:BAOM_0208"/>
<feature type="compositionally biased region" description="Basic and acidic residues" evidence="1">
    <location>
        <begin position="1"/>
        <end position="23"/>
    </location>
</feature>
<dbReference type="OrthoDB" id="2971589at2"/>
<dbReference type="AlphaFoldDB" id="A0A3T0KL21"/>
<feature type="region of interest" description="Disordered" evidence="1">
    <location>
        <begin position="1"/>
        <end position="34"/>
    </location>
</feature>
<sequence length="75" mass="8634">MPRDDENIHVEATPHFDGKRESIINDPTASASSTMGIFDTKETFAQEKNPFNYTPKQDPEMEQFEKLMRGKKAEE</sequence>
<protein>
    <submittedName>
        <fullName evidence="2">Uncharacterized protein</fullName>
    </submittedName>
</protein>
<organism evidence="2 3">
    <name type="scientific">Peribacillus asahii</name>
    <dbReference type="NCBI Taxonomy" id="228899"/>
    <lineage>
        <taxon>Bacteria</taxon>
        <taxon>Bacillati</taxon>
        <taxon>Bacillota</taxon>
        <taxon>Bacilli</taxon>
        <taxon>Bacillales</taxon>
        <taxon>Bacillaceae</taxon>
        <taxon>Peribacillus</taxon>
    </lineage>
</organism>
<dbReference type="EMBL" id="CP026095">
    <property type="protein sequence ID" value="AZV40915.1"/>
    <property type="molecule type" value="Genomic_DNA"/>
</dbReference>
<name>A0A3T0KL21_9BACI</name>
<gene>
    <name evidence="2" type="ORF">BAOM_0208</name>
</gene>
<reference evidence="2 3" key="1">
    <citation type="submission" date="2018-01" db="EMBL/GenBank/DDBJ databases">
        <title>Bacillus asahii Genome sequencing and assembly.</title>
        <authorList>
            <person name="Jiang H."/>
            <person name="Feng Y."/>
            <person name="Zhao F."/>
            <person name="Lin X."/>
        </authorList>
    </citation>
    <scope>NUCLEOTIDE SEQUENCE [LARGE SCALE GENOMIC DNA]</scope>
    <source>
        <strain evidence="2 3">OM18</strain>
    </source>
</reference>
<feature type="compositionally biased region" description="Polar residues" evidence="1">
    <location>
        <begin position="25"/>
        <end position="34"/>
    </location>
</feature>
<evidence type="ECO:0000313" key="2">
    <source>
        <dbReference type="EMBL" id="AZV40915.1"/>
    </source>
</evidence>
<proteinExistence type="predicted"/>
<accession>A0A3T0KL21</accession>
<evidence type="ECO:0000313" key="3">
    <source>
        <dbReference type="Proteomes" id="UP000283095"/>
    </source>
</evidence>
<dbReference type="Proteomes" id="UP000283095">
    <property type="component" value="Chromosome"/>
</dbReference>